<dbReference type="EMBL" id="JAAALK010000284">
    <property type="protein sequence ID" value="KAG8069148.1"/>
    <property type="molecule type" value="Genomic_DNA"/>
</dbReference>
<organism evidence="2 3">
    <name type="scientific">Zizania palustris</name>
    <name type="common">Northern wild rice</name>
    <dbReference type="NCBI Taxonomy" id="103762"/>
    <lineage>
        <taxon>Eukaryota</taxon>
        <taxon>Viridiplantae</taxon>
        <taxon>Streptophyta</taxon>
        <taxon>Embryophyta</taxon>
        <taxon>Tracheophyta</taxon>
        <taxon>Spermatophyta</taxon>
        <taxon>Magnoliopsida</taxon>
        <taxon>Liliopsida</taxon>
        <taxon>Poales</taxon>
        <taxon>Poaceae</taxon>
        <taxon>BOP clade</taxon>
        <taxon>Oryzoideae</taxon>
        <taxon>Oryzeae</taxon>
        <taxon>Zizaniinae</taxon>
        <taxon>Zizania</taxon>
    </lineage>
</organism>
<evidence type="ECO:0000313" key="2">
    <source>
        <dbReference type="EMBL" id="KAG8069148.1"/>
    </source>
</evidence>
<dbReference type="Proteomes" id="UP000729402">
    <property type="component" value="Unassembled WGS sequence"/>
</dbReference>
<reference evidence="2" key="2">
    <citation type="submission" date="2021-02" db="EMBL/GenBank/DDBJ databases">
        <authorList>
            <person name="Kimball J.A."/>
            <person name="Haas M.W."/>
            <person name="Macchietto M."/>
            <person name="Kono T."/>
            <person name="Duquette J."/>
            <person name="Shao M."/>
        </authorList>
    </citation>
    <scope>NUCLEOTIDE SEQUENCE</scope>
    <source>
        <tissue evidence="2">Fresh leaf tissue</tissue>
    </source>
</reference>
<keyword evidence="3" id="KW-1185">Reference proteome</keyword>
<protein>
    <submittedName>
        <fullName evidence="2">Uncharacterized protein</fullName>
    </submittedName>
</protein>
<comment type="caution">
    <text evidence="2">The sequence shown here is derived from an EMBL/GenBank/DDBJ whole genome shotgun (WGS) entry which is preliminary data.</text>
</comment>
<reference evidence="2" key="1">
    <citation type="journal article" date="2021" name="bioRxiv">
        <title>Whole Genome Assembly and Annotation of Northern Wild Rice, Zizania palustris L., Supports a Whole Genome Duplication in the Zizania Genus.</title>
        <authorList>
            <person name="Haas M."/>
            <person name="Kono T."/>
            <person name="Macchietto M."/>
            <person name="Millas R."/>
            <person name="McGilp L."/>
            <person name="Shao M."/>
            <person name="Duquette J."/>
            <person name="Hirsch C.N."/>
            <person name="Kimball J."/>
        </authorList>
    </citation>
    <scope>NUCLEOTIDE SEQUENCE</scope>
    <source>
        <tissue evidence="2">Fresh leaf tissue</tissue>
    </source>
</reference>
<sequence>MRRVKIVIDETNSDDSMLEASHRKAPSTVKHQASGSDTKVEVATGSGTKQSTTSGSGSKLEASTDGNRHQAAPTDTKRHQAVQTHSQEVLDVMKERLYVLEKKIDAVLEVIQKLLKK</sequence>
<feature type="compositionally biased region" description="Low complexity" evidence="1">
    <location>
        <begin position="44"/>
        <end position="59"/>
    </location>
</feature>
<evidence type="ECO:0000313" key="3">
    <source>
        <dbReference type="Proteomes" id="UP000729402"/>
    </source>
</evidence>
<accession>A0A8J5SCG5</accession>
<name>A0A8J5SCG5_ZIZPA</name>
<feature type="region of interest" description="Disordered" evidence="1">
    <location>
        <begin position="1"/>
        <end position="87"/>
    </location>
</feature>
<gene>
    <name evidence="2" type="ORF">GUJ93_ZPchr0005g15735</name>
</gene>
<proteinExistence type="predicted"/>
<evidence type="ECO:0000256" key="1">
    <source>
        <dbReference type="SAM" id="MobiDB-lite"/>
    </source>
</evidence>
<dbReference type="AlphaFoldDB" id="A0A8J5SCG5"/>